<evidence type="ECO:0000256" key="2">
    <source>
        <dbReference type="SAM" id="SignalP"/>
    </source>
</evidence>
<comment type="caution">
    <text evidence="3">The sequence shown here is derived from an EMBL/GenBank/DDBJ whole genome shotgun (WGS) entry which is preliminary data.</text>
</comment>
<dbReference type="RefSeq" id="WP_189884993.1">
    <property type="nucleotide sequence ID" value="NZ_BMVN01000006.1"/>
</dbReference>
<keyword evidence="4" id="KW-1185">Reference proteome</keyword>
<protein>
    <submittedName>
        <fullName evidence="3">Uncharacterized protein</fullName>
    </submittedName>
</protein>
<evidence type="ECO:0000313" key="3">
    <source>
        <dbReference type="EMBL" id="GHA18214.1"/>
    </source>
</evidence>
<proteinExistence type="predicted"/>
<evidence type="ECO:0000313" key="4">
    <source>
        <dbReference type="Proteomes" id="UP000653644"/>
    </source>
</evidence>
<evidence type="ECO:0000256" key="1">
    <source>
        <dbReference type="SAM" id="MobiDB-lite"/>
    </source>
</evidence>
<feature type="region of interest" description="Disordered" evidence="1">
    <location>
        <begin position="24"/>
        <end position="51"/>
    </location>
</feature>
<keyword evidence="2" id="KW-0732">Signal</keyword>
<dbReference type="EMBL" id="BMVN01000006">
    <property type="protein sequence ID" value="GHA18214.1"/>
    <property type="molecule type" value="Genomic_DNA"/>
</dbReference>
<gene>
    <name evidence="3" type="ORF">GCM10010345_23650</name>
</gene>
<organism evidence="3 4">
    <name type="scientific">Streptomyces canarius</name>
    <dbReference type="NCBI Taxonomy" id="285453"/>
    <lineage>
        <taxon>Bacteria</taxon>
        <taxon>Bacillati</taxon>
        <taxon>Actinomycetota</taxon>
        <taxon>Actinomycetes</taxon>
        <taxon>Kitasatosporales</taxon>
        <taxon>Streptomycetaceae</taxon>
        <taxon>Streptomyces</taxon>
    </lineage>
</organism>
<feature type="signal peptide" evidence="2">
    <location>
        <begin position="1"/>
        <end position="27"/>
    </location>
</feature>
<name>A0ABQ3CJ86_9ACTN</name>
<feature type="chain" id="PRO_5046062575" evidence="2">
    <location>
        <begin position="28"/>
        <end position="51"/>
    </location>
</feature>
<reference evidence="4" key="1">
    <citation type="journal article" date="2019" name="Int. J. Syst. Evol. Microbiol.">
        <title>The Global Catalogue of Microorganisms (GCM) 10K type strain sequencing project: providing services to taxonomists for standard genome sequencing and annotation.</title>
        <authorList>
            <consortium name="The Broad Institute Genomics Platform"/>
            <consortium name="The Broad Institute Genome Sequencing Center for Infectious Disease"/>
            <person name="Wu L."/>
            <person name="Ma J."/>
        </authorList>
    </citation>
    <scope>NUCLEOTIDE SEQUENCE [LARGE SCALE GENOMIC DNA]</scope>
    <source>
        <strain evidence="4">JCM 4733</strain>
    </source>
</reference>
<dbReference type="Proteomes" id="UP000653644">
    <property type="component" value="Unassembled WGS sequence"/>
</dbReference>
<sequence length="51" mass="5170">MTLTKKIVATAALILGATAAAASPALAENHAPVTPQDSQTTVVTTQDNHMP</sequence>
<accession>A0ABQ3CJ86</accession>